<name>A0ABP4AD87_9ACTN</name>
<dbReference type="SUPFAM" id="SSF49265">
    <property type="entry name" value="Fibronectin type III"/>
    <property type="match status" value="1"/>
</dbReference>
<keyword evidence="6" id="KW-1185">Reference proteome</keyword>
<evidence type="ECO:0000259" key="4">
    <source>
        <dbReference type="PROSITE" id="PS50853"/>
    </source>
</evidence>
<keyword evidence="2" id="KW-0119">Carbohydrate metabolism</keyword>
<evidence type="ECO:0000256" key="3">
    <source>
        <dbReference type="SAM" id="MobiDB-lite"/>
    </source>
</evidence>
<sequence length="911" mass="95537">MFGLRLVIYAPNGARRGVLPAPISTEIGWPFTDVPALKLTHSQAGPGSDLLADPCEIAIEVSRDGTNWAEPADSRFLLIRRRLDRTDKAAVEQLDLPGYVWMLRKLVLYPGNQPLVDGKRAFLSTTPGAILQTFLAEGQVRGTLTGLSWNFTSTHDSAGQPWAKVLTIYYEPGLDALTTLINLAEQGVLDFSMQGRQLRAYNADTELARDLATGPSPVDLRHARDITHAPDVGTLEDAASAVLVVGDNQFQQTYTNPSAVAPWGRWEQYVGQGGVSDPGTAALLADAALKRAERERVQRTRQISLAEARWIPILDYRPGDRVLAPGAGGMPEPLRVRQVTLVRDQTGVLVGNVVLNDRLLEQDIRLARRTAGIVGGSTASGGSGARPAPSSPRPRTPAAPAGLVVDAQAYIDSAGVPQGQVTATWGTVVTDVNGTAVEVDGYELFMRINRAGAPWFLVALTQADDTNATYSPLVIGEQYAFKVRATNQGARGAFSSQQVVTVPDDVDAPPVPTPPSLSTRLGVIHVGWDGHGVGGVLMPSDFARLLVWMQDPLAPGWSEVGYLEQAGGIVVPGQPYGQDREFRLTALDRSGNESAPSSSATIAAVQLVSGDAATGSITTGHLVANAVTAMKIDVGAIQAAHIGANQVTAGKLESVLTLSTRIVAGSAAGARVELNGTGLAAYDSGGVQTVSISSATGSVSLVGQLASGVTGARVIINPPGATAPELRFYPGTGANYSRIYSDASLFTGEATLISLSGTNSGNTAETRVMHAAGAYHVRVRNPTSTLDNGGFVALEEAQSRVGFNRHATAQLQQLTFLPASTRHTGAWSYNGGDAGLVMSTVTIPANQAGATFTYGPTMASAPYVVATIDVGASGSPRVGACVSARTTTSVFVSPTTTQVVAITAQLWGWRM</sequence>
<dbReference type="PROSITE" id="PS50853">
    <property type="entry name" value="FN3"/>
    <property type="match status" value="1"/>
</dbReference>
<dbReference type="InterPro" id="IPR013783">
    <property type="entry name" value="Ig-like_fold"/>
</dbReference>
<comment type="caution">
    <text evidence="5">The sequence shown here is derived from an EMBL/GenBank/DDBJ whole genome shotgun (WGS) entry which is preliminary data.</text>
</comment>
<protein>
    <recommendedName>
        <fullName evidence="4">Fibronectin type-III domain-containing protein</fullName>
    </recommendedName>
</protein>
<keyword evidence="1" id="KW-0378">Hydrolase</keyword>
<evidence type="ECO:0000256" key="2">
    <source>
        <dbReference type="ARBA" id="ARBA00023326"/>
    </source>
</evidence>
<dbReference type="EMBL" id="BAAAHQ010000023">
    <property type="protein sequence ID" value="GAA0934998.1"/>
    <property type="molecule type" value="Genomic_DNA"/>
</dbReference>
<feature type="compositionally biased region" description="Gly residues" evidence="3">
    <location>
        <begin position="375"/>
        <end position="384"/>
    </location>
</feature>
<evidence type="ECO:0000313" key="5">
    <source>
        <dbReference type="EMBL" id="GAA0934998.1"/>
    </source>
</evidence>
<evidence type="ECO:0000256" key="1">
    <source>
        <dbReference type="ARBA" id="ARBA00023295"/>
    </source>
</evidence>
<dbReference type="InterPro" id="IPR036116">
    <property type="entry name" value="FN3_sf"/>
</dbReference>
<keyword evidence="2" id="KW-0624">Polysaccharide degradation</keyword>
<dbReference type="CDD" id="cd00063">
    <property type="entry name" value="FN3"/>
    <property type="match status" value="1"/>
</dbReference>
<dbReference type="Gene3D" id="2.60.40.10">
    <property type="entry name" value="Immunoglobulins"/>
    <property type="match status" value="1"/>
</dbReference>
<gene>
    <name evidence="5" type="ORF">GCM10009560_42740</name>
</gene>
<dbReference type="Proteomes" id="UP001501578">
    <property type="component" value="Unassembled WGS sequence"/>
</dbReference>
<organism evidence="5 6">
    <name type="scientific">Nonomuraea longicatena</name>
    <dbReference type="NCBI Taxonomy" id="83682"/>
    <lineage>
        <taxon>Bacteria</taxon>
        <taxon>Bacillati</taxon>
        <taxon>Actinomycetota</taxon>
        <taxon>Actinomycetes</taxon>
        <taxon>Streptosporangiales</taxon>
        <taxon>Streptosporangiaceae</taxon>
        <taxon>Nonomuraea</taxon>
    </lineage>
</organism>
<proteinExistence type="predicted"/>
<accession>A0ABP4AD87</accession>
<reference evidence="6" key="1">
    <citation type="journal article" date="2019" name="Int. J. Syst. Evol. Microbiol.">
        <title>The Global Catalogue of Microorganisms (GCM) 10K type strain sequencing project: providing services to taxonomists for standard genome sequencing and annotation.</title>
        <authorList>
            <consortium name="The Broad Institute Genomics Platform"/>
            <consortium name="The Broad Institute Genome Sequencing Center for Infectious Disease"/>
            <person name="Wu L."/>
            <person name="Ma J."/>
        </authorList>
    </citation>
    <scope>NUCLEOTIDE SEQUENCE [LARGE SCALE GENOMIC DNA]</scope>
    <source>
        <strain evidence="6">JCM 11136</strain>
    </source>
</reference>
<feature type="region of interest" description="Disordered" evidence="3">
    <location>
        <begin position="375"/>
        <end position="399"/>
    </location>
</feature>
<feature type="domain" description="Fibronectin type-III" evidence="4">
    <location>
        <begin position="399"/>
        <end position="505"/>
    </location>
</feature>
<evidence type="ECO:0000313" key="6">
    <source>
        <dbReference type="Proteomes" id="UP001501578"/>
    </source>
</evidence>
<dbReference type="InterPro" id="IPR003961">
    <property type="entry name" value="FN3_dom"/>
</dbReference>
<keyword evidence="1" id="KW-0326">Glycosidase</keyword>